<dbReference type="Pfam" id="PF02826">
    <property type="entry name" value="2-Hacid_dh_C"/>
    <property type="match status" value="1"/>
</dbReference>
<evidence type="ECO:0000256" key="1">
    <source>
        <dbReference type="ARBA" id="ARBA00005854"/>
    </source>
</evidence>
<dbReference type="GO" id="GO:0051287">
    <property type="term" value="F:NAD binding"/>
    <property type="evidence" value="ECO:0007669"/>
    <property type="project" value="InterPro"/>
</dbReference>
<name>A0A561B302_9ACTN</name>
<evidence type="ECO:0000256" key="2">
    <source>
        <dbReference type="ARBA" id="ARBA00023002"/>
    </source>
</evidence>
<proteinExistence type="inferred from homology"/>
<evidence type="ECO:0000256" key="3">
    <source>
        <dbReference type="ARBA" id="ARBA00023027"/>
    </source>
</evidence>
<organism evidence="7 8">
    <name type="scientific">Kribbella amoyensis</name>
    <dbReference type="NCBI Taxonomy" id="996641"/>
    <lineage>
        <taxon>Bacteria</taxon>
        <taxon>Bacillati</taxon>
        <taxon>Actinomycetota</taxon>
        <taxon>Actinomycetes</taxon>
        <taxon>Propionibacteriales</taxon>
        <taxon>Kribbellaceae</taxon>
        <taxon>Kribbella</taxon>
    </lineage>
</organism>
<comment type="similarity">
    <text evidence="1 4">Belongs to the D-isomer specific 2-hydroxyacid dehydrogenase family.</text>
</comment>
<sequence>MLRVVMAATPSFREMVFAPADWGRIEALADLRVLDDPRDAVSLVEALPEADVLITSWGAVPMTADVLAHAPRLRLIAHSASSVKHFVTDAVFDRGIRITQVGQAMARPVAEVALAFTLTMLHRIHRYDHAMHAGATWTDAIAAPPQHGITGSRIGVVGASRTGAEYIAMAVALGAEVVVYDPYLTDERAASFGVRRVELDELLRTSRAVVLHAPTLPETREMIGRRELALMPDGASLVNTARSWLIDSDALLDELRSGRIDAALDVFDEEPLPVDSPLRGLPNVLLTPHRAAGTVEGYLEMGELVADELERYAAGDALRFEVTAEALARMG</sequence>
<dbReference type="InterPro" id="IPR006139">
    <property type="entry name" value="D-isomer_2_OHA_DH_cat_dom"/>
</dbReference>
<dbReference type="EMBL" id="VIVK01000003">
    <property type="protein sequence ID" value="TWD73217.1"/>
    <property type="molecule type" value="Genomic_DNA"/>
</dbReference>
<keyword evidence="8" id="KW-1185">Reference proteome</keyword>
<dbReference type="InterPro" id="IPR050857">
    <property type="entry name" value="D-2-hydroxyacid_DH"/>
</dbReference>
<dbReference type="PANTHER" id="PTHR42789:SF1">
    <property type="entry name" value="D-ISOMER SPECIFIC 2-HYDROXYACID DEHYDROGENASE FAMILY PROTEIN (AFU_ORTHOLOGUE AFUA_6G10090)"/>
    <property type="match status" value="1"/>
</dbReference>
<gene>
    <name evidence="7" type="ORF">FB561_7105</name>
</gene>
<dbReference type="Gene3D" id="3.40.50.720">
    <property type="entry name" value="NAD(P)-binding Rossmann-like Domain"/>
    <property type="match status" value="2"/>
</dbReference>
<dbReference type="RefSeq" id="WP_145814409.1">
    <property type="nucleotide sequence ID" value="NZ_VIVK01000003.1"/>
</dbReference>
<feature type="domain" description="D-isomer specific 2-hydroxyacid dehydrogenase catalytic" evidence="5">
    <location>
        <begin position="21"/>
        <end position="322"/>
    </location>
</feature>
<evidence type="ECO:0000256" key="4">
    <source>
        <dbReference type="RuleBase" id="RU003719"/>
    </source>
</evidence>
<evidence type="ECO:0000313" key="8">
    <source>
        <dbReference type="Proteomes" id="UP000318380"/>
    </source>
</evidence>
<keyword evidence="2 4" id="KW-0560">Oxidoreductase</keyword>
<accession>A0A561B302</accession>
<evidence type="ECO:0000313" key="7">
    <source>
        <dbReference type="EMBL" id="TWD73217.1"/>
    </source>
</evidence>
<dbReference type="PANTHER" id="PTHR42789">
    <property type="entry name" value="D-ISOMER SPECIFIC 2-HYDROXYACID DEHYDROGENASE FAMILY PROTEIN (AFU_ORTHOLOGUE AFUA_6G10090)"/>
    <property type="match status" value="1"/>
</dbReference>
<feature type="domain" description="D-isomer specific 2-hydroxyacid dehydrogenase NAD-binding" evidence="6">
    <location>
        <begin position="115"/>
        <end position="291"/>
    </location>
</feature>
<dbReference type="Pfam" id="PF00389">
    <property type="entry name" value="2-Hacid_dh"/>
    <property type="match status" value="1"/>
</dbReference>
<dbReference type="InterPro" id="IPR029753">
    <property type="entry name" value="D-isomer_DH_CS"/>
</dbReference>
<dbReference type="OrthoDB" id="117809at2"/>
<evidence type="ECO:0000259" key="5">
    <source>
        <dbReference type="Pfam" id="PF00389"/>
    </source>
</evidence>
<dbReference type="SUPFAM" id="SSF52283">
    <property type="entry name" value="Formate/glycerate dehydrogenase catalytic domain-like"/>
    <property type="match status" value="1"/>
</dbReference>
<evidence type="ECO:0000259" key="6">
    <source>
        <dbReference type="Pfam" id="PF02826"/>
    </source>
</evidence>
<dbReference type="PROSITE" id="PS00670">
    <property type="entry name" value="D_2_HYDROXYACID_DH_2"/>
    <property type="match status" value="1"/>
</dbReference>
<dbReference type="InterPro" id="IPR036291">
    <property type="entry name" value="NAD(P)-bd_dom_sf"/>
</dbReference>
<dbReference type="SUPFAM" id="SSF51735">
    <property type="entry name" value="NAD(P)-binding Rossmann-fold domains"/>
    <property type="match status" value="1"/>
</dbReference>
<comment type="caution">
    <text evidence="7">The sequence shown here is derived from an EMBL/GenBank/DDBJ whole genome shotgun (WGS) entry which is preliminary data.</text>
</comment>
<protein>
    <submittedName>
        <fullName evidence="7">Phosphoglycerate dehydrogenase-like enzyme</fullName>
    </submittedName>
</protein>
<dbReference type="CDD" id="cd12167">
    <property type="entry name" value="2-Hacid_dh_8"/>
    <property type="match status" value="1"/>
</dbReference>
<dbReference type="GO" id="GO:0016616">
    <property type="term" value="F:oxidoreductase activity, acting on the CH-OH group of donors, NAD or NADP as acceptor"/>
    <property type="evidence" value="ECO:0007669"/>
    <property type="project" value="InterPro"/>
</dbReference>
<dbReference type="InterPro" id="IPR006140">
    <property type="entry name" value="D-isomer_DH_NAD-bd"/>
</dbReference>
<dbReference type="Proteomes" id="UP000318380">
    <property type="component" value="Unassembled WGS sequence"/>
</dbReference>
<keyword evidence="3" id="KW-0520">NAD</keyword>
<dbReference type="AlphaFoldDB" id="A0A561B302"/>
<reference evidence="7 8" key="1">
    <citation type="submission" date="2019-06" db="EMBL/GenBank/DDBJ databases">
        <title>Sequencing the genomes of 1000 actinobacteria strains.</title>
        <authorList>
            <person name="Klenk H.-P."/>
        </authorList>
    </citation>
    <scope>NUCLEOTIDE SEQUENCE [LARGE SCALE GENOMIC DNA]</scope>
    <source>
        <strain evidence="7 8">DSM 24683</strain>
    </source>
</reference>